<dbReference type="GO" id="GO:0000978">
    <property type="term" value="F:RNA polymerase II cis-regulatory region sequence-specific DNA binding"/>
    <property type="evidence" value="ECO:0007669"/>
    <property type="project" value="TreeGrafter"/>
</dbReference>
<feature type="compositionally biased region" description="Basic and acidic residues" evidence="6">
    <location>
        <begin position="667"/>
        <end position="677"/>
    </location>
</feature>
<dbReference type="GO" id="GO:0032259">
    <property type="term" value="P:methylation"/>
    <property type="evidence" value="ECO:0007669"/>
    <property type="project" value="UniProtKB-KW"/>
</dbReference>
<feature type="domain" description="JmjC" evidence="8">
    <location>
        <begin position="743"/>
        <end position="1165"/>
    </location>
</feature>
<feature type="compositionally biased region" description="Basic and acidic residues" evidence="6">
    <location>
        <begin position="1023"/>
        <end position="1039"/>
    </location>
</feature>
<evidence type="ECO:0000256" key="4">
    <source>
        <dbReference type="ARBA" id="ARBA00034525"/>
    </source>
</evidence>
<comment type="subcellular location">
    <subcellularLocation>
        <location evidence="1">Nucleus</location>
    </subcellularLocation>
</comment>
<gene>
    <name evidence="9" type="ORF">EOD39_15791</name>
</gene>
<dbReference type="Pfam" id="PF02373">
    <property type="entry name" value="JmjC"/>
    <property type="match status" value="1"/>
</dbReference>
<keyword evidence="9" id="KW-0808">Transferase</keyword>
<keyword evidence="7" id="KW-0812">Transmembrane</keyword>
<feature type="region of interest" description="Disordered" evidence="6">
    <location>
        <begin position="573"/>
        <end position="692"/>
    </location>
</feature>
<evidence type="ECO:0000256" key="6">
    <source>
        <dbReference type="SAM" id="MobiDB-lite"/>
    </source>
</evidence>
<feature type="compositionally biased region" description="Pro residues" evidence="6">
    <location>
        <begin position="204"/>
        <end position="215"/>
    </location>
</feature>
<feature type="compositionally biased region" description="Pro residues" evidence="6">
    <location>
        <begin position="427"/>
        <end position="457"/>
    </location>
</feature>
<feature type="compositionally biased region" description="Basic and acidic residues" evidence="6">
    <location>
        <begin position="978"/>
        <end position="1004"/>
    </location>
</feature>
<feature type="compositionally biased region" description="Low complexity" evidence="6">
    <location>
        <begin position="382"/>
        <end position="406"/>
    </location>
</feature>
<dbReference type="InterPro" id="IPR048562">
    <property type="entry name" value="KDM6A_B-like_C-hel"/>
</dbReference>
<feature type="compositionally biased region" description="Polar residues" evidence="6">
    <location>
        <begin position="583"/>
        <end position="602"/>
    </location>
</feature>
<organism evidence="9 10">
    <name type="scientific">Acipenser ruthenus</name>
    <name type="common">Sterlet sturgeon</name>
    <dbReference type="NCBI Taxonomy" id="7906"/>
    <lineage>
        <taxon>Eukaryota</taxon>
        <taxon>Metazoa</taxon>
        <taxon>Chordata</taxon>
        <taxon>Craniata</taxon>
        <taxon>Vertebrata</taxon>
        <taxon>Euteleostomi</taxon>
        <taxon>Actinopterygii</taxon>
        <taxon>Chondrostei</taxon>
        <taxon>Acipenseriformes</taxon>
        <taxon>Acipenseridae</taxon>
        <taxon>Acipenser</taxon>
    </lineage>
</organism>
<feature type="compositionally biased region" description="Low complexity" evidence="6">
    <location>
        <begin position="769"/>
        <end position="792"/>
    </location>
</feature>
<dbReference type="PANTHER" id="PTHR14017:SF5">
    <property type="entry name" value="LYSINE-SPECIFIC DEMETHYLASE 6B"/>
    <property type="match status" value="1"/>
</dbReference>
<name>A0A444V7D6_ACIRT</name>
<feature type="region of interest" description="Disordered" evidence="6">
    <location>
        <begin position="1"/>
        <end position="40"/>
    </location>
</feature>
<evidence type="ECO:0000259" key="8">
    <source>
        <dbReference type="PROSITE" id="PS51184"/>
    </source>
</evidence>
<feature type="compositionally biased region" description="Acidic residues" evidence="6">
    <location>
        <begin position="1005"/>
        <end position="1022"/>
    </location>
</feature>
<dbReference type="Gene3D" id="1.20.58.1370">
    <property type="match status" value="1"/>
</dbReference>
<evidence type="ECO:0000256" key="3">
    <source>
        <dbReference type="ARBA" id="ARBA00034483"/>
    </source>
</evidence>
<dbReference type="PANTHER" id="PTHR14017">
    <property type="entry name" value="LYSINE-SPECIFIC DEMETHYLASE"/>
    <property type="match status" value="1"/>
</dbReference>
<dbReference type="Pfam" id="PF21326">
    <property type="entry name" value="KDM6_GATAL"/>
    <property type="match status" value="1"/>
</dbReference>
<comment type="similarity">
    <text evidence="3">Belongs to the UTX family.</text>
</comment>
<dbReference type="InterPro" id="IPR051630">
    <property type="entry name" value="Corepressor-Demethylase"/>
</dbReference>
<dbReference type="GO" id="GO:0007507">
    <property type="term" value="P:heart development"/>
    <property type="evidence" value="ECO:0007669"/>
    <property type="project" value="TreeGrafter"/>
</dbReference>
<dbReference type="InterPro" id="IPR048560">
    <property type="entry name" value="KDM6A_B-like_GATAL"/>
</dbReference>
<feature type="compositionally biased region" description="Basic and acidic residues" evidence="6">
    <location>
        <begin position="525"/>
        <end position="542"/>
    </location>
</feature>
<evidence type="ECO:0000313" key="10">
    <source>
        <dbReference type="Proteomes" id="UP000289886"/>
    </source>
</evidence>
<dbReference type="GO" id="GO:0071558">
    <property type="term" value="F:histone H3K27me2/H3K27me3 demethylase activity"/>
    <property type="evidence" value="ECO:0007669"/>
    <property type="project" value="UniProtKB-EC"/>
</dbReference>
<keyword evidence="2" id="KW-0539">Nucleus</keyword>
<sequence>MHHTVDQFGGRSSSTFPLDGRGGPWGPPGSRAWIPPSSPAPPRPLLSERIELIHGLVQSLQRDRQQARLWEQLGQIYESEQELEEALRCYQNGARCHGYGPGHTHLAARANQLQRYLSPHQHRPHNLPPLHEVWDLLQQQARNYPGKNGCQLKRPAAHVDHSVIQHTPHIHHVVPSTPPSEEIPSPVKRRRSISPDQINRSGMPRPPMPNLPPTHPLHHPGGHYQLPKPGGLWNPLHKGGSSWPPERKSDYQTSGRYPGNQGLETQGHRRPLERGAPLLGHGHPHAGRPAMPGTTPAATDICRSNPYSGSSAVQVPAPPTGSPTPGVLRSTAGWKEPLPTPVLMTPGLKGENQLLGEPDRREIQPPLEKREYFYKRCEPPRTATAATTATSSSSSSSSSFSSSSRSVLAPHFEKLKNTTAEVSRKPSPSPPPPPPPPAAVQPPPLVLNPPQSAPSPSPYRHEPLRRQPLSIEEVLDKLDAELEDRVREREREEEREGKQPEGDGGDEKEAVASLERLLSAPVIKARGEDGGKASPRYGEKEPGAVPPFWTSEKTGTAAPVIVSAPSASAARLDFIAKGERRSSGSGSPAHQVPQLPNTSGTASPSPSPSPLPSLHRPSELMGSRLMQQTAAVLPKDPATSGVLPLFPTETQEYPTTRKEGGGNGGRKPPEKLFEDFPSRTGDQGMGDQFEEPILPDGLANIMKMLDESIQKEDELYNGSASGDRYSPISPLPVPRPLPDLKDSRQPPPLLERPKPSNMDFSLVNKNPPVLSRQGSLASSSTSSTSYSRSSSVSEKEARNPSLKLSPSCQIQPQQQPTPSFPPAPLVKESHVYNSSSYLHNDLAKLYGFPERKREESPIGIEEEEMEEEEEEDDEDNKLLHSPAKLPQAPQQQQQQQQTDVRNMFKSLASVLESQKYSYRGGPFGRPPPGGAGNRGSSFKYAPPPAPLRFSSDTTTTSLAREDKEPRGGGETKAQAGQEQERAGLDRSDSEESDFAARVEVKQEETEKEDEDSEDDDDDDDEDGKAGVRGLEKEARTSEVKEEEEEQQQLVTISEASISELSRSCEVLLTRHAIPAGSCRSRIFKVFPLFSHGVDYLTGSWWPVLEDLYRANIPVYRFIQRPGDLVWINAGTVHWVQAVGWCNNIAWNVGPLTSYQYQLALERYEWNEVKKVKSIVPMIHVSWNIARTVKVSDPDVYKMIKHCLLQSIKHSQVLRAQLVEVYNLLFVTSENSSRKTYVVHCEDCARRRSATLHNVVVLEQYRTEELMQTYDSFTLPPSAVVVPPPYSAAEGPEPPLELRGSLDCWACSVLITAQNLLIAVINASLAGLVFGAVLAPASIMVTFGFLCHSKLKPVGAAPYCSELLNDSGCTALVVVGFLLVIPLLVLALAAYCRMARHLQVGLCFIPYSRAVYKNLPATRHHGLGFCCRQVGGNKGSGKVWV</sequence>
<feature type="compositionally biased region" description="Basic and acidic residues" evidence="6">
    <location>
        <begin position="357"/>
        <end position="379"/>
    </location>
</feature>
<feature type="compositionally biased region" description="Basic and acidic residues" evidence="6">
    <location>
        <begin position="959"/>
        <end position="969"/>
    </location>
</feature>
<dbReference type="EC" id="1.14.11.68" evidence="4"/>
<evidence type="ECO:0000256" key="2">
    <source>
        <dbReference type="ARBA" id="ARBA00023242"/>
    </source>
</evidence>
<proteinExistence type="inferred from homology"/>
<dbReference type="Gene3D" id="2.60.120.650">
    <property type="entry name" value="Cupin"/>
    <property type="match status" value="1"/>
</dbReference>
<dbReference type="FunFam" id="1.20.58.1370:FF:000001">
    <property type="entry name" value="lysine-specific demethylase 6A isoform X2"/>
    <property type="match status" value="1"/>
</dbReference>
<evidence type="ECO:0000256" key="7">
    <source>
        <dbReference type="SAM" id="Phobius"/>
    </source>
</evidence>
<keyword evidence="7" id="KW-1133">Transmembrane helix</keyword>
<dbReference type="EMBL" id="SCEB01001678">
    <property type="protein sequence ID" value="RXM96354.1"/>
    <property type="molecule type" value="Genomic_DNA"/>
</dbReference>
<feature type="compositionally biased region" description="Basic and acidic residues" evidence="6">
    <location>
        <begin position="474"/>
        <end position="510"/>
    </location>
</feature>
<evidence type="ECO:0000256" key="1">
    <source>
        <dbReference type="ARBA" id="ARBA00004123"/>
    </source>
</evidence>
<feature type="compositionally biased region" description="Low complexity" evidence="6">
    <location>
        <begin position="805"/>
        <end position="817"/>
    </location>
</feature>
<keyword evidence="10" id="KW-1185">Reference proteome</keyword>
<dbReference type="GO" id="GO:0031490">
    <property type="term" value="F:chromatin DNA binding"/>
    <property type="evidence" value="ECO:0007669"/>
    <property type="project" value="TreeGrafter"/>
</dbReference>
<feature type="transmembrane region" description="Helical" evidence="7">
    <location>
        <begin position="1367"/>
        <end position="1390"/>
    </location>
</feature>
<feature type="compositionally biased region" description="Low complexity" evidence="6">
    <location>
        <begin position="173"/>
        <end position="186"/>
    </location>
</feature>
<feature type="compositionally biased region" description="Acidic residues" evidence="6">
    <location>
        <begin position="860"/>
        <end position="875"/>
    </location>
</feature>
<dbReference type="Proteomes" id="UP000289886">
    <property type="component" value="Unassembled WGS sequence"/>
</dbReference>
<feature type="region of interest" description="Disordered" evidence="6">
    <location>
        <begin position="712"/>
        <end position="827"/>
    </location>
</feature>
<evidence type="ECO:0000256" key="5">
    <source>
        <dbReference type="ARBA" id="ARBA00048695"/>
    </source>
</evidence>
<keyword evidence="9" id="KW-0489">Methyltransferase</keyword>
<dbReference type="GO" id="GO:0044666">
    <property type="term" value="C:MLL3/4 complex"/>
    <property type="evidence" value="ECO:0007669"/>
    <property type="project" value="TreeGrafter"/>
</dbReference>
<keyword evidence="7" id="KW-0472">Membrane</keyword>
<protein>
    <recommendedName>
        <fullName evidence="4">[histone H3]-trimethyl-L-lysine(27) demethylase</fullName>
        <ecNumber evidence="4">1.14.11.68</ecNumber>
    </recommendedName>
</protein>
<dbReference type="PROSITE" id="PS51184">
    <property type="entry name" value="JMJC"/>
    <property type="match status" value="1"/>
</dbReference>
<feature type="region of interest" description="Disordered" evidence="6">
    <location>
        <begin position="171"/>
        <end position="551"/>
    </location>
</feature>
<dbReference type="SMART" id="SM00558">
    <property type="entry name" value="JmjC"/>
    <property type="match status" value="1"/>
</dbReference>
<comment type="catalytic activity">
    <reaction evidence="5">
        <text>N(6),N(6),N(6)-trimethyl-L-lysyl(27)-[histone H3] + 2 2-oxoglutarate + 2 O2 = N(6)-methyl-L-lysyl(27)-[histone H3] + 2 formaldehyde + 2 succinate + 2 CO2</text>
        <dbReference type="Rhea" id="RHEA:60224"/>
        <dbReference type="Rhea" id="RHEA-COMP:15535"/>
        <dbReference type="Rhea" id="RHEA-COMP:15544"/>
        <dbReference type="ChEBI" id="CHEBI:15379"/>
        <dbReference type="ChEBI" id="CHEBI:16526"/>
        <dbReference type="ChEBI" id="CHEBI:16810"/>
        <dbReference type="ChEBI" id="CHEBI:16842"/>
        <dbReference type="ChEBI" id="CHEBI:30031"/>
        <dbReference type="ChEBI" id="CHEBI:61929"/>
        <dbReference type="ChEBI" id="CHEBI:61961"/>
        <dbReference type="EC" id="1.14.11.68"/>
    </reaction>
</comment>
<dbReference type="GO" id="GO:0010468">
    <property type="term" value="P:regulation of gene expression"/>
    <property type="evidence" value="ECO:0007669"/>
    <property type="project" value="TreeGrafter"/>
</dbReference>
<dbReference type="GO" id="GO:0008168">
    <property type="term" value="F:methyltransferase activity"/>
    <property type="evidence" value="ECO:0007669"/>
    <property type="project" value="UniProtKB-KW"/>
</dbReference>
<dbReference type="Pfam" id="PF21322">
    <property type="entry name" value="KDM6_C-hel"/>
    <property type="match status" value="1"/>
</dbReference>
<feature type="transmembrane region" description="Helical" evidence="7">
    <location>
        <begin position="1315"/>
        <end position="1346"/>
    </location>
</feature>
<feature type="region of interest" description="Disordered" evidence="6">
    <location>
        <begin position="845"/>
        <end position="1050"/>
    </location>
</feature>
<dbReference type="InterPro" id="IPR003347">
    <property type="entry name" value="JmjC_dom"/>
</dbReference>
<evidence type="ECO:0000313" key="9">
    <source>
        <dbReference type="EMBL" id="RXM96354.1"/>
    </source>
</evidence>
<comment type="caution">
    <text evidence="9">The sequence shown here is derived from an EMBL/GenBank/DDBJ whole genome shotgun (WGS) entry which is preliminary data.</text>
</comment>
<reference evidence="9 10" key="1">
    <citation type="submission" date="2019-01" db="EMBL/GenBank/DDBJ databases">
        <title>Draft Genome and Complete Hox-Cluster Characterization of the Sterlet Sturgeon (Acipenser ruthenus).</title>
        <authorList>
            <person name="Wei Q."/>
        </authorList>
    </citation>
    <scope>NUCLEOTIDE SEQUENCE [LARGE SCALE GENOMIC DNA]</scope>
    <source>
        <strain evidence="9">WHYD16114868_AA</strain>
        <tissue evidence="9">Blood</tissue>
    </source>
</reference>
<accession>A0A444V7D6</accession>
<dbReference type="SUPFAM" id="SSF51197">
    <property type="entry name" value="Clavaminate synthase-like"/>
    <property type="match status" value="1"/>
</dbReference>